<dbReference type="RefSeq" id="XP_001549513.1">
    <property type="nucleotide sequence ID" value="XM_001549463.1"/>
</dbReference>
<reference evidence="2 3" key="2">
    <citation type="journal article" date="2012" name="Eukaryot. Cell">
        <title>Genome update of Botrytis cinerea strains B05.10 and T4.</title>
        <authorList>
            <person name="Staats M."/>
            <person name="van Kan J.A."/>
        </authorList>
    </citation>
    <scope>NUCLEOTIDE SEQUENCE [LARGE SCALE GENOMIC DNA]</scope>
    <source>
        <strain evidence="2 3">B05.10</strain>
    </source>
</reference>
<evidence type="ECO:0000313" key="3">
    <source>
        <dbReference type="Proteomes" id="UP000001798"/>
    </source>
</evidence>
<name>A0A384K2Z9_BOTFB</name>
<dbReference type="AlphaFoldDB" id="A0A384K2Z9"/>
<reference evidence="2 3" key="1">
    <citation type="journal article" date="2011" name="PLoS Genet.">
        <title>Genomic analysis of the necrotrophic fungal pathogens Sclerotinia sclerotiorum and Botrytis cinerea.</title>
        <authorList>
            <person name="Amselem J."/>
            <person name="Cuomo C.A."/>
            <person name="van Kan J.A."/>
            <person name="Viaud M."/>
            <person name="Benito E.P."/>
            <person name="Couloux A."/>
            <person name="Coutinho P.M."/>
            <person name="de Vries R.P."/>
            <person name="Dyer P.S."/>
            <person name="Fillinger S."/>
            <person name="Fournier E."/>
            <person name="Gout L."/>
            <person name="Hahn M."/>
            <person name="Kohn L."/>
            <person name="Lapalu N."/>
            <person name="Plummer K.M."/>
            <person name="Pradier J.M."/>
            <person name="Quevillon E."/>
            <person name="Sharon A."/>
            <person name="Simon A."/>
            <person name="ten Have A."/>
            <person name="Tudzynski B."/>
            <person name="Tudzynski P."/>
            <person name="Wincker P."/>
            <person name="Andrew M."/>
            <person name="Anthouard V."/>
            <person name="Beever R.E."/>
            <person name="Beffa R."/>
            <person name="Benoit I."/>
            <person name="Bouzid O."/>
            <person name="Brault B."/>
            <person name="Chen Z."/>
            <person name="Choquer M."/>
            <person name="Collemare J."/>
            <person name="Cotton P."/>
            <person name="Danchin E.G."/>
            <person name="Da Silva C."/>
            <person name="Gautier A."/>
            <person name="Giraud C."/>
            <person name="Giraud T."/>
            <person name="Gonzalez C."/>
            <person name="Grossetete S."/>
            <person name="Guldener U."/>
            <person name="Henrissat B."/>
            <person name="Howlett B.J."/>
            <person name="Kodira C."/>
            <person name="Kretschmer M."/>
            <person name="Lappartient A."/>
            <person name="Leroch M."/>
            <person name="Levis C."/>
            <person name="Mauceli E."/>
            <person name="Neuveglise C."/>
            <person name="Oeser B."/>
            <person name="Pearson M."/>
            <person name="Poulain J."/>
            <person name="Poussereau N."/>
            <person name="Quesneville H."/>
            <person name="Rascle C."/>
            <person name="Schumacher J."/>
            <person name="Segurens B."/>
            <person name="Sexton A."/>
            <person name="Silva E."/>
            <person name="Sirven C."/>
            <person name="Soanes D.M."/>
            <person name="Talbot N.J."/>
            <person name="Templeton M."/>
            <person name="Yandava C."/>
            <person name="Yarden O."/>
            <person name="Zeng Q."/>
            <person name="Rollins J.A."/>
            <person name="Lebrun M.H."/>
            <person name="Dickman M."/>
        </authorList>
    </citation>
    <scope>NUCLEOTIDE SEQUENCE [LARGE SCALE GENOMIC DNA]</scope>
    <source>
        <strain evidence="2 3">B05.10</strain>
    </source>
</reference>
<accession>A0A384K2Z9</accession>
<evidence type="ECO:0000256" key="1">
    <source>
        <dbReference type="SAM" id="MobiDB-lite"/>
    </source>
</evidence>
<dbReference type="GeneID" id="5430005"/>
<reference evidence="2 3" key="3">
    <citation type="journal article" date="2017" name="Mol. Plant Pathol.">
        <title>A gapless genome sequence of the fungus Botrytis cinerea.</title>
        <authorList>
            <person name="Van Kan J.A."/>
            <person name="Stassen J.H."/>
            <person name="Mosbach A."/>
            <person name="Van Der Lee T.A."/>
            <person name="Faino L."/>
            <person name="Farmer A.D."/>
            <person name="Papasotiriou D.G."/>
            <person name="Zhou S."/>
            <person name="Seidl M.F."/>
            <person name="Cottam E."/>
            <person name="Edel D."/>
            <person name="Hahn M."/>
            <person name="Schwartz D.C."/>
            <person name="Dietrich R.A."/>
            <person name="Widdison S."/>
            <person name="Scalliet G."/>
        </authorList>
    </citation>
    <scope>NUCLEOTIDE SEQUENCE [LARGE SCALE GENOMIC DNA]</scope>
    <source>
        <strain evidence="2 3">B05.10</strain>
    </source>
</reference>
<dbReference type="EMBL" id="CP009818">
    <property type="protein sequence ID" value="ATZ57209.1"/>
    <property type="molecule type" value="Genomic_DNA"/>
</dbReference>
<dbReference type="OrthoDB" id="3530309at2759"/>
<feature type="compositionally biased region" description="Acidic residues" evidence="1">
    <location>
        <begin position="42"/>
        <end position="55"/>
    </location>
</feature>
<evidence type="ECO:0000313" key="2">
    <source>
        <dbReference type="EMBL" id="ATZ57209.1"/>
    </source>
</evidence>
<sequence length="73" mass="8032">MPSQNTTTAADASQQKWIEKIYADAANDTRNQPWKAALPETNDVEEPGSSDESDEELVKTSGPLDILTHFLNV</sequence>
<dbReference type="Proteomes" id="UP000001798">
    <property type="component" value="Chromosome 14"/>
</dbReference>
<proteinExistence type="predicted"/>
<dbReference type="KEGG" id="bfu:BCIN_14g03690"/>
<organism evidence="2 3">
    <name type="scientific">Botryotinia fuckeliana (strain B05.10)</name>
    <name type="common">Noble rot fungus</name>
    <name type="synonym">Botrytis cinerea</name>
    <dbReference type="NCBI Taxonomy" id="332648"/>
    <lineage>
        <taxon>Eukaryota</taxon>
        <taxon>Fungi</taxon>
        <taxon>Dikarya</taxon>
        <taxon>Ascomycota</taxon>
        <taxon>Pezizomycotina</taxon>
        <taxon>Leotiomycetes</taxon>
        <taxon>Helotiales</taxon>
        <taxon>Sclerotiniaceae</taxon>
        <taxon>Botrytis</taxon>
    </lineage>
</organism>
<protein>
    <submittedName>
        <fullName evidence="2">Uncharacterized protein</fullName>
    </submittedName>
</protein>
<dbReference type="VEuPathDB" id="FungiDB:Bcin14g03690"/>
<feature type="region of interest" description="Disordered" evidence="1">
    <location>
        <begin position="36"/>
        <end position="59"/>
    </location>
</feature>
<gene>
    <name evidence="2" type="ORF">BCIN_14g03690</name>
</gene>
<keyword evidence="3" id="KW-1185">Reference proteome</keyword>